<evidence type="ECO:0000313" key="3">
    <source>
        <dbReference type="EMBL" id="KAK2635320.1"/>
    </source>
</evidence>
<organism evidence="3 4">
    <name type="scientific">Dipteronia dyeriana</name>
    <dbReference type="NCBI Taxonomy" id="168575"/>
    <lineage>
        <taxon>Eukaryota</taxon>
        <taxon>Viridiplantae</taxon>
        <taxon>Streptophyta</taxon>
        <taxon>Embryophyta</taxon>
        <taxon>Tracheophyta</taxon>
        <taxon>Spermatophyta</taxon>
        <taxon>Magnoliopsida</taxon>
        <taxon>eudicotyledons</taxon>
        <taxon>Gunneridae</taxon>
        <taxon>Pentapetalae</taxon>
        <taxon>rosids</taxon>
        <taxon>malvids</taxon>
        <taxon>Sapindales</taxon>
        <taxon>Sapindaceae</taxon>
        <taxon>Hippocastanoideae</taxon>
        <taxon>Acereae</taxon>
        <taxon>Dipteronia</taxon>
    </lineage>
</organism>
<evidence type="ECO:0000256" key="2">
    <source>
        <dbReference type="SAM" id="Phobius"/>
    </source>
</evidence>
<dbReference type="GO" id="GO:0042910">
    <property type="term" value="F:xenobiotic transmembrane transporter activity"/>
    <property type="evidence" value="ECO:0007669"/>
    <property type="project" value="InterPro"/>
</dbReference>
<keyword evidence="2" id="KW-0812">Transmembrane</keyword>
<dbReference type="InterPro" id="IPR002528">
    <property type="entry name" value="MATE_fam"/>
</dbReference>
<keyword evidence="2" id="KW-1133">Transmembrane helix</keyword>
<dbReference type="EMBL" id="JANJYI010000009">
    <property type="protein sequence ID" value="KAK2635320.1"/>
    <property type="molecule type" value="Genomic_DNA"/>
</dbReference>
<name>A0AAD9TGZ8_9ROSI</name>
<feature type="transmembrane region" description="Helical" evidence="2">
    <location>
        <begin position="65"/>
        <end position="87"/>
    </location>
</feature>
<sequence length="118" mass="13034">MLTLVAVSIPLAGIRFYTTNILTTLGQDQEISIEAGIFNRWMIPSLFAFGLLKCLSRFLQTQNNVFAMLISSAATAFFQVIVCWVLVFKSGCGFVGIVHKFLSGLHEDLDRIFKGSPA</sequence>
<dbReference type="PANTHER" id="PTHR11206">
    <property type="entry name" value="MULTIDRUG RESISTANCE PROTEIN"/>
    <property type="match status" value="1"/>
</dbReference>
<dbReference type="Pfam" id="PF01554">
    <property type="entry name" value="MatE"/>
    <property type="match status" value="1"/>
</dbReference>
<reference evidence="3" key="1">
    <citation type="journal article" date="2023" name="Plant J.">
        <title>Genome sequences and population genomics provide insights into the demographic history, inbreeding, and mutation load of two 'living fossil' tree species of Dipteronia.</title>
        <authorList>
            <person name="Feng Y."/>
            <person name="Comes H.P."/>
            <person name="Chen J."/>
            <person name="Zhu S."/>
            <person name="Lu R."/>
            <person name="Zhang X."/>
            <person name="Li P."/>
            <person name="Qiu J."/>
            <person name="Olsen K.M."/>
            <person name="Qiu Y."/>
        </authorList>
    </citation>
    <scope>NUCLEOTIDE SEQUENCE</scope>
    <source>
        <strain evidence="3">KIB01</strain>
    </source>
</reference>
<dbReference type="AlphaFoldDB" id="A0AAD9TGZ8"/>
<keyword evidence="4" id="KW-1185">Reference proteome</keyword>
<proteinExistence type="inferred from homology"/>
<keyword evidence="2" id="KW-0472">Membrane</keyword>
<evidence type="ECO:0000256" key="1">
    <source>
        <dbReference type="ARBA" id="ARBA00010199"/>
    </source>
</evidence>
<comment type="caution">
    <text evidence="3">The sequence shown here is derived from an EMBL/GenBank/DDBJ whole genome shotgun (WGS) entry which is preliminary data.</text>
</comment>
<comment type="similarity">
    <text evidence="1">Belongs to the multi antimicrobial extrusion (MATE) (TC 2.A.66.1) family.</text>
</comment>
<feature type="transmembrane region" description="Helical" evidence="2">
    <location>
        <begin position="41"/>
        <end position="59"/>
    </location>
</feature>
<dbReference type="GO" id="GO:0016020">
    <property type="term" value="C:membrane"/>
    <property type="evidence" value="ECO:0007669"/>
    <property type="project" value="InterPro"/>
</dbReference>
<dbReference type="GO" id="GO:0015297">
    <property type="term" value="F:antiporter activity"/>
    <property type="evidence" value="ECO:0007669"/>
    <property type="project" value="InterPro"/>
</dbReference>
<dbReference type="Proteomes" id="UP001280121">
    <property type="component" value="Unassembled WGS sequence"/>
</dbReference>
<gene>
    <name evidence="3" type="ORF">Ddye_030112</name>
</gene>
<evidence type="ECO:0000313" key="4">
    <source>
        <dbReference type="Proteomes" id="UP001280121"/>
    </source>
</evidence>
<protein>
    <submittedName>
        <fullName evidence="3">Uncharacterized protein</fullName>
    </submittedName>
</protein>
<accession>A0AAD9TGZ8</accession>